<dbReference type="RefSeq" id="WP_267772036.1">
    <property type="nucleotide sequence ID" value="NZ_JAPNKE010000002.1"/>
</dbReference>
<protein>
    <submittedName>
        <fullName evidence="1">Uncharacterized protein</fullName>
    </submittedName>
</protein>
<dbReference type="AlphaFoldDB" id="A0A9X3IYB9"/>
<dbReference type="EMBL" id="JAPNKE010000002">
    <property type="protein sequence ID" value="MCY1009372.1"/>
    <property type="molecule type" value="Genomic_DNA"/>
</dbReference>
<comment type="caution">
    <text evidence="1">The sequence shown here is derived from an EMBL/GenBank/DDBJ whole genome shotgun (WGS) entry which is preliminary data.</text>
</comment>
<gene>
    <name evidence="1" type="ORF">OV079_28165</name>
</gene>
<accession>A0A9X3IYB9</accession>
<organism evidence="1 2">
    <name type="scientific">Nannocystis pusilla</name>
    <dbReference type="NCBI Taxonomy" id="889268"/>
    <lineage>
        <taxon>Bacteria</taxon>
        <taxon>Pseudomonadati</taxon>
        <taxon>Myxococcota</taxon>
        <taxon>Polyangia</taxon>
        <taxon>Nannocystales</taxon>
        <taxon>Nannocystaceae</taxon>
        <taxon>Nannocystis</taxon>
    </lineage>
</organism>
<evidence type="ECO:0000313" key="2">
    <source>
        <dbReference type="Proteomes" id="UP001150924"/>
    </source>
</evidence>
<proteinExistence type="predicted"/>
<name>A0A9X3IYB9_9BACT</name>
<evidence type="ECO:0000313" key="1">
    <source>
        <dbReference type="EMBL" id="MCY1009372.1"/>
    </source>
</evidence>
<reference evidence="1" key="1">
    <citation type="submission" date="2022-11" db="EMBL/GenBank/DDBJ databases">
        <title>Minimal conservation of predation-associated metabolite biosynthetic gene clusters underscores biosynthetic potential of Myxococcota including descriptions for ten novel species: Archangium lansinium sp. nov., Myxococcus landrumus sp. nov., Nannocystis bai.</title>
        <authorList>
            <person name="Ahearne A."/>
            <person name="Stevens C."/>
            <person name="Phillips K."/>
        </authorList>
    </citation>
    <scope>NUCLEOTIDE SEQUENCE</scope>
    <source>
        <strain evidence="1">Na p29</strain>
    </source>
</reference>
<keyword evidence="2" id="KW-1185">Reference proteome</keyword>
<dbReference type="Proteomes" id="UP001150924">
    <property type="component" value="Unassembled WGS sequence"/>
</dbReference>
<sequence>MGNGCFSDYAGSDGVVFRRTRCRENICEDQGRGAPLSNALMWAGHPGYTKIRLEDSHYFASCNNNLVWPDESFEVIELDELDFTMREPIVVPLCWE</sequence>